<organism evidence="1 2">
    <name type="scientific">Naganishia onofrii</name>
    <dbReference type="NCBI Taxonomy" id="1851511"/>
    <lineage>
        <taxon>Eukaryota</taxon>
        <taxon>Fungi</taxon>
        <taxon>Dikarya</taxon>
        <taxon>Basidiomycota</taxon>
        <taxon>Agaricomycotina</taxon>
        <taxon>Tremellomycetes</taxon>
        <taxon>Filobasidiales</taxon>
        <taxon>Filobasidiaceae</taxon>
        <taxon>Naganishia</taxon>
    </lineage>
</organism>
<sequence>MKLHLTPAADLKYSHFHIPAYKSFPNTSLRPTHPLTIYRSVFRLPNSNSSSEAMSQLSASDFATDVERHLKEMRVVKPAWRYTMYSQHHYHSTTDEVLVITSPTTGARLCFGGAPREEFGSAVEVDVHQGDVIIVPAGVGHALLHEQPVALSGRQAGQGFQMVGSYPVGATDWDMCTSGDAGKESLVVERWNRIRELKWFSADPIYGVTETPAMKEYSSSV</sequence>
<proteinExistence type="predicted"/>
<name>A0ACC2XFE6_9TREE</name>
<gene>
    <name evidence="1" type="ORF">QFC24_004199</name>
</gene>
<evidence type="ECO:0000313" key="1">
    <source>
        <dbReference type="EMBL" id="KAJ9122769.1"/>
    </source>
</evidence>
<evidence type="ECO:0000313" key="2">
    <source>
        <dbReference type="Proteomes" id="UP001234202"/>
    </source>
</evidence>
<reference evidence="1" key="1">
    <citation type="submission" date="2023-04" db="EMBL/GenBank/DDBJ databases">
        <title>Draft Genome sequencing of Naganishia species isolated from polar environments using Oxford Nanopore Technology.</title>
        <authorList>
            <person name="Leo P."/>
            <person name="Venkateswaran K."/>
        </authorList>
    </citation>
    <scope>NUCLEOTIDE SEQUENCE</scope>
    <source>
        <strain evidence="1">DBVPG 5303</strain>
    </source>
</reference>
<dbReference type="EMBL" id="JASBWV010000014">
    <property type="protein sequence ID" value="KAJ9122769.1"/>
    <property type="molecule type" value="Genomic_DNA"/>
</dbReference>
<comment type="caution">
    <text evidence="1">The sequence shown here is derived from an EMBL/GenBank/DDBJ whole genome shotgun (WGS) entry which is preliminary data.</text>
</comment>
<dbReference type="Proteomes" id="UP001234202">
    <property type="component" value="Unassembled WGS sequence"/>
</dbReference>
<protein>
    <submittedName>
        <fullName evidence="1">Uncharacterized protein</fullName>
    </submittedName>
</protein>
<accession>A0ACC2XFE6</accession>
<keyword evidence="2" id="KW-1185">Reference proteome</keyword>